<dbReference type="AlphaFoldDB" id="A0A7J6VBW7"/>
<dbReference type="InterPro" id="IPR004314">
    <property type="entry name" value="Neprosin"/>
</dbReference>
<dbReference type="PANTHER" id="PTHR31589">
    <property type="entry name" value="PROTEIN, PUTATIVE (DUF239)-RELATED-RELATED"/>
    <property type="match status" value="1"/>
</dbReference>
<name>A0A7J6VBW7_THATH</name>
<organism evidence="4 5">
    <name type="scientific">Thalictrum thalictroides</name>
    <name type="common">Rue-anemone</name>
    <name type="synonym">Anemone thalictroides</name>
    <dbReference type="NCBI Taxonomy" id="46969"/>
    <lineage>
        <taxon>Eukaryota</taxon>
        <taxon>Viridiplantae</taxon>
        <taxon>Streptophyta</taxon>
        <taxon>Embryophyta</taxon>
        <taxon>Tracheophyta</taxon>
        <taxon>Spermatophyta</taxon>
        <taxon>Magnoliopsida</taxon>
        <taxon>Ranunculales</taxon>
        <taxon>Ranunculaceae</taxon>
        <taxon>Thalictroideae</taxon>
        <taxon>Thalictrum</taxon>
    </lineage>
</organism>
<dbReference type="Proteomes" id="UP000554482">
    <property type="component" value="Unassembled WGS sequence"/>
</dbReference>
<proteinExistence type="predicted"/>
<dbReference type="EMBL" id="JABWDY010034803">
    <property type="protein sequence ID" value="KAF5182383.1"/>
    <property type="molecule type" value="Genomic_DNA"/>
</dbReference>
<dbReference type="Pfam" id="PF14365">
    <property type="entry name" value="Neprosin_AP"/>
    <property type="match status" value="1"/>
</dbReference>
<evidence type="ECO:0000313" key="5">
    <source>
        <dbReference type="Proteomes" id="UP000554482"/>
    </source>
</evidence>
<protein>
    <submittedName>
        <fullName evidence="4">Nep-interacting protein</fullName>
    </submittedName>
</protein>
<evidence type="ECO:0000259" key="3">
    <source>
        <dbReference type="Pfam" id="PF14365"/>
    </source>
</evidence>
<dbReference type="Pfam" id="PF03080">
    <property type="entry name" value="Neprosin"/>
    <property type="match status" value="1"/>
</dbReference>
<reference evidence="4 5" key="1">
    <citation type="submission" date="2020-06" db="EMBL/GenBank/DDBJ databases">
        <title>Transcriptomic and genomic resources for Thalictrum thalictroides and T. hernandezii: Facilitating candidate gene discovery in an emerging model plant lineage.</title>
        <authorList>
            <person name="Arias T."/>
            <person name="Riano-Pachon D.M."/>
            <person name="Di Stilio V.S."/>
        </authorList>
    </citation>
    <scope>NUCLEOTIDE SEQUENCE [LARGE SCALE GENOMIC DNA]</scope>
    <source>
        <strain evidence="5">cv. WT478/WT964</strain>
        <tissue evidence="4">Leaves</tissue>
    </source>
</reference>
<feature type="domain" description="Neprosin activation peptide" evidence="3">
    <location>
        <begin position="57"/>
        <end position="141"/>
    </location>
</feature>
<evidence type="ECO:0000256" key="1">
    <source>
        <dbReference type="SAM" id="SignalP"/>
    </source>
</evidence>
<evidence type="ECO:0000259" key="2">
    <source>
        <dbReference type="Pfam" id="PF03080"/>
    </source>
</evidence>
<dbReference type="InterPro" id="IPR025521">
    <property type="entry name" value="Neprosin_propep"/>
</dbReference>
<evidence type="ECO:0000313" key="4">
    <source>
        <dbReference type="EMBL" id="KAF5182383.1"/>
    </source>
</evidence>
<keyword evidence="5" id="KW-1185">Reference proteome</keyword>
<feature type="domain" description="Neprosin PEP catalytic" evidence="2">
    <location>
        <begin position="188"/>
        <end position="227"/>
    </location>
</feature>
<dbReference type="InterPro" id="IPR053168">
    <property type="entry name" value="Glutamic_endopeptidase"/>
</dbReference>
<gene>
    <name evidence="4" type="ORF">FRX31_028030</name>
</gene>
<feature type="chain" id="PRO_5029759339" evidence="1">
    <location>
        <begin position="24"/>
        <end position="233"/>
    </location>
</feature>
<dbReference type="OrthoDB" id="1692392at2759"/>
<comment type="caution">
    <text evidence="4">The sequence shown here is derived from an EMBL/GenBank/DDBJ whole genome shotgun (WGS) entry which is preliminary data.</text>
</comment>
<keyword evidence="1" id="KW-0732">Signal</keyword>
<sequence>MAFKIIAIAIALSIHLQVFCVLGRTTHQQTIANISKEEDLELDKQLEILNKPGVESFENNYGDTYDCVPITKQPSLDHPLLKNHTIQVTPSFSARRKTLNTTFRPSSVEPDSNIQSDNNCSEGTVPIRRITKEDLSRTQSFLKNYIRIFDRTGRFFFAGILTKHVDKKIYRGAQAFLTIHELAVYGSNQFSGAVITIRRGPEWIIVGWMVNPSLYGGDKSARAFTMWLVCLTF</sequence>
<dbReference type="PANTHER" id="PTHR31589:SF110">
    <property type="entry name" value="PROTEIN, PUTATIVE (DUF239)-RELATED"/>
    <property type="match status" value="1"/>
</dbReference>
<feature type="signal peptide" evidence="1">
    <location>
        <begin position="1"/>
        <end position="23"/>
    </location>
</feature>
<accession>A0A7J6VBW7</accession>